<comment type="caution">
    <text evidence="2">The sequence shown here is derived from an EMBL/GenBank/DDBJ whole genome shotgun (WGS) entry which is preliminary data.</text>
</comment>
<accession>A0A5B7DKF5</accession>
<feature type="compositionally biased region" description="Low complexity" evidence="1">
    <location>
        <begin position="64"/>
        <end position="87"/>
    </location>
</feature>
<name>A0A5B7DKF5_PORTR</name>
<dbReference type="Proteomes" id="UP000324222">
    <property type="component" value="Unassembled WGS sequence"/>
</dbReference>
<protein>
    <submittedName>
        <fullName evidence="2">Uncharacterized protein</fullName>
    </submittedName>
</protein>
<reference evidence="2 3" key="1">
    <citation type="submission" date="2019-05" db="EMBL/GenBank/DDBJ databases">
        <title>Another draft genome of Portunus trituberculatus and its Hox gene families provides insights of decapod evolution.</title>
        <authorList>
            <person name="Jeong J.-H."/>
            <person name="Song I."/>
            <person name="Kim S."/>
            <person name="Choi T."/>
            <person name="Kim D."/>
            <person name="Ryu S."/>
            <person name="Kim W."/>
        </authorList>
    </citation>
    <scope>NUCLEOTIDE SEQUENCE [LARGE SCALE GENOMIC DNA]</scope>
    <source>
        <tissue evidence="2">Muscle</tissue>
    </source>
</reference>
<gene>
    <name evidence="2" type="ORF">E2C01_015098</name>
</gene>
<dbReference type="AlphaFoldDB" id="A0A5B7DKF5"/>
<feature type="region of interest" description="Disordered" evidence="1">
    <location>
        <begin position="61"/>
        <end position="99"/>
    </location>
</feature>
<dbReference type="EMBL" id="VSRR010001051">
    <property type="protein sequence ID" value="MPC22092.1"/>
    <property type="molecule type" value="Genomic_DNA"/>
</dbReference>
<proteinExistence type="predicted"/>
<evidence type="ECO:0000313" key="3">
    <source>
        <dbReference type="Proteomes" id="UP000324222"/>
    </source>
</evidence>
<organism evidence="2 3">
    <name type="scientific">Portunus trituberculatus</name>
    <name type="common">Swimming crab</name>
    <name type="synonym">Neptunus trituberculatus</name>
    <dbReference type="NCBI Taxonomy" id="210409"/>
    <lineage>
        <taxon>Eukaryota</taxon>
        <taxon>Metazoa</taxon>
        <taxon>Ecdysozoa</taxon>
        <taxon>Arthropoda</taxon>
        <taxon>Crustacea</taxon>
        <taxon>Multicrustacea</taxon>
        <taxon>Malacostraca</taxon>
        <taxon>Eumalacostraca</taxon>
        <taxon>Eucarida</taxon>
        <taxon>Decapoda</taxon>
        <taxon>Pleocyemata</taxon>
        <taxon>Brachyura</taxon>
        <taxon>Eubrachyura</taxon>
        <taxon>Portunoidea</taxon>
        <taxon>Portunidae</taxon>
        <taxon>Portuninae</taxon>
        <taxon>Portunus</taxon>
    </lineage>
</organism>
<evidence type="ECO:0000313" key="2">
    <source>
        <dbReference type="EMBL" id="MPC22092.1"/>
    </source>
</evidence>
<sequence length="99" mass="10190">MARVAAAATGKGKTFEVKQINNEVLTRALTQGGYYSHKFGEVLTGNATSAKGKVSPYAQNSAYLPSPSKPSGGPLAAASSSVTHTSAPLSCRHANDQQP</sequence>
<evidence type="ECO:0000256" key="1">
    <source>
        <dbReference type="SAM" id="MobiDB-lite"/>
    </source>
</evidence>
<keyword evidence="3" id="KW-1185">Reference proteome</keyword>